<dbReference type="RefSeq" id="XP_075103616.1">
    <property type="nucleotide sequence ID" value="XM_075247515.1"/>
</dbReference>
<reference evidence="1" key="1">
    <citation type="journal article" date="2014" name="Nat. Commun.">
        <title>The tobacco genome sequence and its comparison with those of tomato and potato.</title>
        <authorList>
            <person name="Sierro N."/>
            <person name="Battey J.N."/>
            <person name="Ouadi S."/>
            <person name="Bakaher N."/>
            <person name="Bovet L."/>
            <person name="Willig A."/>
            <person name="Goepfert S."/>
            <person name="Peitsch M.C."/>
            <person name="Ivanov N.V."/>
        </authorList>
    </citation>
    <scope>NUCLEOTIDE SEQUENCE [LARGE SCALE GENOMIC DNA]</scope>
</reference>
<gene>
    <name evidence="2" type="primary">LOC142178187</name>
</gene>
<name>A0AC58U2D3_TOBAC</name>
<dbReference type="Proteomes" id="UP000790787">
    <property type="component" value="Chromosome 24"/>
</dbReference>
<evidence type="ECO:0000313" key="2">
    <source>
        <dbReference type="RefSeq" id="XP_075103616.1"/>
    </source>
</evidence>
<organism evidence="1 2">
    <name type="scientific">Nicotiana tabacum</name>
    <name type="common">Common tobacco</name>
    <dbReference type="NCBI Taxonomy" id="4097"/>
    <lineage>
        <taxon>Eukaryota</taxon>
        <taxon>Viridiplantae</taxon>
        <taxon>Streptophyta</taxon>
        <taxon>Embryophyta</taxon>
        <taxon>Tracheophyta</taxon>
        <taxon>Spermatophyta</taxon>
        <taxon>Magnoliopsida</taxon>
        <taxon>eudicotyledons</taxon>
        <taxon>Gunneridae</taxon>
        <taxon>Pentapetalae</taxon>
        <taxon>asterids</taxon>
        <taxon>lamiids</taxon>
        <taxon>Solanales</taxon>
        <taxon>Solanaceae</taxon>
        <taxon>Nicotianoideae</taxon>
        <taxon>Nicotianeae</taxon>
        <taxon>Nicotiana</taxon>
    </lineage>
</organism>
<accession>A0AC58U2D3</accession>
<protein>
    <submittedName>
        <fullName evidence="2">Uncharacterized protein LOC142178187</fullName>
    </submittedName>
</protein>
<evidence type="ECO:0000313" key="1">
    <source>
        <dbReference type="Proteomes" id="UP000790787"/>
    </source>
</evidence>
<proteinExistence type="predicted"/>
<keyword evidence="1" id="KW-1185">Reference proteome</keyword>
<sequence>MGYYLPTMLKDYLDYARRCKACQSHENFIHQPPEVLHPTFASSIFNAWGLDVVAQLPKYSGGHLYILAAIDYFSKWAKAVALKEVKKENIANFIRVNIIYRFGIPVT</sequence>
<reference evidence="2" key="2">
    <citation type="submission" date="2025-08" db="UniProtKB">
        <authorList>
            <consortium name="RefSeq"/>
        </authorList>
    </citation>
    <scope>IDENTIFICATION</scope>
    <source>
        <tissue evidence="2">Leaf</tissue>
    </source>
</reference>